<dbReference type="InterPro" id="IPR020845">
    <property type="entry name" value="AMP-binding_CS"/>
</dbReference>
<proteinExistence type="predicted"/>
<dbReference type="PROSITE" id="PS00455">
    <property type="entry name" value="AMP_BINDING"/>
    <property type="match status" value="1"/>
</dbReference>
<dbReference type="EMBL" id="BSEV01000016">
    <property type="protein sequence ID" value="GLK12333.1"/>
    <property type="molecule type" value="Genomic_DNA"/>
</dbReference>
<dbReference type="PROSITE" id="PS50075">
    <property type="entry name" value="CARRIER"/>
    <property type="match status" value="1"/>
</dbReference>
<evidence type="ECO:0000256" key="1">
    <source>
        <dbReference type="SAM" id="Coils"/>
    </source>
</evidence>
<dbReference type="Gene3D" id="3.30.559.30">
    <property type="entry name" value="Nonribosomal peptide synthetase, condensation domain"/>
    <property type="match status" value="1"/>
</dbReference>
<dbReference type="SUPFAM" id="SSF52777">
    <property type="entry name" value="CoA-dependent acyltransferases"/>
    <property type="match status" value="1"/>
</dbReference>
<dbReference type="PANTHER" id="PTHR45527:SF1">
    <property type="entry name" value="FATTY ACID SYNTHASE"/>
    <property type="match status" value="1"/>
</dbReference>
<dbReference type="SUPFAM" id="SSF53474">
    <property type="entry name" value="alpha/beta-Hydrolases"/>
    <property type="match status" value="1"/>
</dbReference>
<dbReference type="Pfam" id="PF00550">
    <property type="entry name" value="PP-binding"/>
    <property type="match status" value="1"/>
</dbReference>
<feature type="domain" description="Carrier" evidence="2">
    <location>
        <begin position="735"/>
        <end position="814"/>
    </location>
</feature>
<dbReference type="SUPFAM" id="SSF56801">
    <property type="entry name" value="Acetyl-CoA synthetase-like"/>
    <property type="match status" value="1"/>
</dbReference>
<dbReference type="CDD" id="cd05930">
    <property type="entry name" value="A_NRPS"/>
    <property type="match status" value="1"/>
</dbReference>
<dbReference type="InterPro" id="IPR001031">
    <property type="entry name" value="Thioesterase"/>
</dbReference>
<organism evidence="3 4">
    <name type="scientific">Streptosporangium carneum</name>
    <dbReference type="NCBI Taxonomy" id="47481"/>
    <lineage>
        <taxon>Bacteria</taxon>
        <taxon>Bacillati</taxon>
        <taxon>Actinomycetota</taxon>
        <taxon>Actinomycetes</taxon>
        <taxon>Streptosporangiales</taxon>
        <taxon>Streptosporangiaceae</taxon>
        <taxon>Streptosporangium</taxon>
    </lineage>
</organism>
<dbReference type="Gene3D" id="3.30.300.30">
    <property type="match status" value="1"/>
</dbReference>
<dbReference type="Gene3D" id="3.40.50.980">
    <property type="match status" value="2"/>
</dbReference>
<dbReference type="NCBIfam" id="TIGR01733">
    <property type="entry name" value="AA-adenyl-dom"/>
    <property type="match status" value="1"/>
</dbReference>
<dbReference type="InterPro" id="IPR009081">
    <property type="entry name" value="PP-bd_ACP"/>
</dbReference>
<reference evidence="3" key="1">
    <citation type="journal article" date="2014" name="Int. J. Syst. Evol. Microbiol.">
        <title>Complete genome sequence of Corynebacterium casei LMG S-19264T (=DSM 44701T), isolated from a smear-ripened cheese.</title>
        <authorList>
            <consortium name="US DOE Joint Genome Institute (JGI-PGF)"/>
            <person name="Walter F."/>
            <person name="Albersmeier A."/>
            <person name="Kalinowski J."/>
            <person name="Ruckert C."/>
        </authorList>
    </citation>
    <scope>NUCLEOTIDE SEQUENCE</scope>
    <source>
        <strain evidence="3">VKM Ac-2007</strain>
    </source>
</reference>
<feature type="coiled-coil region" evidence="1">
    <location>
        <begin position="109"/>
        <end position="136"/>
    </location>
</feature>
<dbReference type="InterPro" id="IPR000873">
    <property type="entry name" value="AMP-dep_synth/lig_dom"/>
</dbReference>
<dbReference type="InterPro" id="IPR025110">
    <property type="entry name" value="AMP-bd_C"/>
</dbReference>
<dbReference type="Proteomes" id="UP001143474">
    <property type="component" value="Unassembled WGS sequence"/>
</dbReference>
<name>A0A9W6I610_9ACTN</name>
<dbReference type="InterPro" id="IPR010071">
    <property type="entry name" value="AA_adenyl_dom"/>
</dbReference>
<evidence type="ECO:0000313" key="4">
    <source>
        <dbReference type="Proteomes" id="UP001143474"/>
    </source>
</evidence>
<comment type="caution">
    <text evidence="3">The sequence shown here is derived from an EMBL/GenBank/DDBJ whole genome shotgun (WGS) entry which is preliminary data.</text>
</comment>
<dbReference type="SUPFAM" id="SSF47336">
    <property type="entry name" value="ACP-like"/>
    <property type="match status" value="1"/>
</dbReference>
<reference evidence="3" key="2">
    <citation type="submission" date="2023-01" db="EMBL/GenBank/DDBJ databases">
        <authorList>
            <person name="Sun Q."/>
            <person name="Evtushenko L."/>
        </authorList>
    </citation>
    <scope>NUCLEOTIDE SEQUENCE</scope>
    <source>
        <strain evidence="3">VKM Ac-2007</strain>
    </source>
</reference>
<dbReference type="PANTHER" id="PTHR45527">
    <property type="entry name" value="NONRIBOSOMAL PEPTIDE SYNTHETASE"/>
    <property type="match status" value="1"/>
</dbReference>
<dbReference type="RefSeq" id="WP_271220667.1">
    <property type="nucleotide sequence ID" value="NZ_BAAAVD010000009.1"/>
</dbReference>
<sequence length="1082" mass="118247">MPHTLGSSIQEDAGPSFLRIPRWTAAGVARPGFADHRTPLPGDLTSGIGDFAREHGVTTESVLLAVHFKVLSLVTSERHVLTGYVPSGATRAPLPGRMEVVGGSWERLVREAHAIRRRIEENAAEAEETFEAVLDLSGRATAPADGTVLWVGVRDGELILRHRQDAVDADHAGRIAGYYLAALRLLTAAPDAPHHRQSLLSEQELQIQLHGLAGERKALPRQMFVELFEEQVRIRPDALAAAHGASRWTYAELNDRANRIAHALLGRGLRPEDVVAVVTERNLNWAAATLGVFKAGGVYLPVRPEFPAERIGTQLERSVTRFAISEQGSTEMLDEALKGLGHDCPLLFVSDVYEENPGAEDPRVPVQPGQLAYIYFTSGSTGAPKGAMCEHAGMLNHLYAKIEDMELAEGDVVTQTASQCFDISLWQLVAPWLTGGSTRIVDTDVLLDPERFLDEVVTAGVHVAQLVPSYFEVLIAQLEKHPRDLGSLRMISVTGEALKLELVQNWFARGTGVRLVNAYGATEVSDDTMHEVLDGPPPRDFVTVGRSLRNVNTYILDENLSLVPLGSPGEIAFSGVCVGRGYINDEERTRQAFVPDPYRPDTRMYRTGDFGRWLPEGRIEFLGRRDQQVKIRGFRIEIGEIENKLLAMPGVRDAAVVIDDGGERARNLVAFYAGHDALRGEEVRDFLARFLPDYMVPTYFHRLDSLPLTENGKTDKRMLKDLAATLGHAGGTYVAPSTPTERRLAVEWAEVLNVPVERIGRSDDFFELGGTSLAAVRLVVKLDRLLSLAQVVGHSVLADLAAIVDAGGTAAGGGEGERTSLLQRLSGAPGAVATLICFPYAGGNAVNFQLLAKELEREGIAVYGVELPGHDFVGAAEPMADVEEVARRVHQEVRRRVSTPILLWGHCAGAAYAVELARLLERDSAQPLRVFLGAAGLETVEALRAEIEEVTALDNREITVRLLEESVYVELDGLKPERSELVGAAYRHDVQVTNRYFMSVREDPGSYRLRAGLDLVHAADDPSTAGPCRQALDGWADLADRVERHELPEGGHYFTRTRAAETAAVLIAACSDLVKHRSTDQA</sequence>
<dbReference type="GO" id="GO:0005737">
    <property type="term" value="C:cytoplasm"/>
    <property type="evidence" value="ECO:0007669"/>
    <property type="project" value="TreeGrafter"/>
</dbReference>
<dbReference type="Gene3D" id="3.40.50.1820">
    <property type="entry name" value="alpha/beta hydrolase"/>
    <property type="match status" value="1"/>
</dbReference>
<keyword evidence="1" id="KW-0175">Coiled coil</keyword>
<dbReference type="Pfam" id="PF00975">
    <property type="entry name" value="Thioesterase"/>
    <property type="match status" value="1"/>
</dbReference>
<dbReference type="InterPro" id="IPR036736">
    <property type="entry name" value="ACP-like_sf"/>
</dbReference>
<dbReference type="InterPro" id="IPR029058">
    <property type="entry name" value="AB_hydrolase_fold"/>
</dbReference>
<evidence type="ECO:0000259" key="2">
    <source>
        <dbReference type="PROSITE" id="PS50075"/>
    </source>
</evidence>
<dbReference type="Gene3D" id="2.30.38.10">
    <property type="entry name" value="Luciferase, Domain 3"/>
    <property type="match status" value="1"/>
</dbReference>
<dbReference type="AlphaFoldDB" id="A0A9W6I610"/>
<dbReference type="Pfam" id="PF00501">
    <property type="entry name" value="AMP-binding"/>
    <property type="match status" value="1"/>
</dbReference>
<dbReference type="GO" id="GO:0031177">
    <property type="term" value="F:phosphopantetheine binding"/>
    <property type="evidence" value="ECO:0007669"/>
    <property type="project" value="TreeGrafter"/>
</dbReference>
<evidence type="ECO:0000313" key="3">
    <source>
        <dbReference type="EMBL" id="GLK12333.1"/>
    </source>
</evidence>
<dbReference type="InterPro" id="IPR045851">
    <property type="entry name" value="AMP-bd_C_sf"/>
</dbReference>
<dbReference type="Gene3D" id="1.10.1200.10">
    <property type="entry name" value="ACP-like"/>
    <property type="match status" value="1"/>
</dbReference>
<dbReference type="GO" id="GO:0044550">
    <property type="term" value="P:secondary metabolite biosynthetic process"/>
    <property type="evidence" value="ECO:0007669"/>
    <property type="project" value="TreeGrafter"/>
</dbReference>
<accession>A0A9W6I610</accession>
<protein>
    <submittedName>
        <fullName evidence="3">Amino acid adenylation protein</fullName>
    </submittedName>
</protein>
<gene>
    <name evidence="3" type="ORF">GCM10017600_57430</name>
</gene>
<dbReference type="GO" id="GO:0043041">
    <property type="term" value="P:amino acid activation for nonribosomal peptide biosynthetic process"/>
    <property type="evidence" value="ECO:0007669"/>
    <property type="project" value="TreeGrafter"/>
</dbReference>
<dbReference type="Pfam" id="PF13193">
    <property type="entry name" value="AMP-binding_C"/>
    <property type="match status" value="1"/>
</dbReference>
<keyword evidence="4" id="KW-1185">Reference proteome</keyword>